<evidence type="ECO:0000256" key="12">
    <source>
        <dbReference type="ARBA" id="ARBA00022989"/>
    </source>
</evidence>
<dbReference type="PANTHER" id="PTHR32309">
    <property type="entry name" value="TYROSINE-PROTEIN KINASE"/>
    <property type="match status" value="1"/>
</dbReference>
<evidence type="ECO:0000256" key="9">
    <source>
        <dbReference type="ARBA" id="ARBA00022741"/>
    </source>
</evidence>
<accession>A0A171A3A6</accession>
<dbReference type="GO" id="GO:0042802">
    <property type="term" value="F:identical protein binding"/>
    <property type="evidence" value="ECO:0007669"/>
    <property type="project" value="UniProtKB-ARBA"/>
</dbReference>
<dbReference type="OrthoDB" id="9794577at2"/>
<dbReference type="GO" id="GO:0004715">
    <property type="term" value="F:non-membrane spanning protein tyrosine kinase activity"/>
    <property type="evidence" value="ECO:0007669"/>
    <property type="project" value="UniProtKB-EC"/>
</dbReference>
<feature type="transmembrane region" description="Helical" evidence="16">
    <location>
        <begin position="29"/>
        <end position="47"/>
    </location>
</feature>
<dbReference type="Gene3D" id="3.40.50.300">
    <property type="entry name" value="P-loop containing nucleotide triphosphate hydrolases"/>
    <property type="match status" value="1"/>
</dbReference>
<name>A0A171A3A6_9BACT</name>
<evidence type="ECO:0000256" key="14">
    <source>
        <dbReference type="ARBA" id="ARBA00023137"/>
    </source>
</evidence>
<evidence type="ECO:0000256" key="7">
    <source>
        <dbReference type="ARBA" id="ARBA00022679"/>
    </source>
</evidence>
<feature type="domain" description="Polysaccharide chain length determinant N-terminal" evidence="17">
    <location>
        <begin position="21"/>
        <end position="114"/>
    </location>
</feature>
<evidence type="ECO:0000256" key="15">
    <source>
        <dbReference type="ARBA" id="ARBA00051245"/>
    </source>
</evidence>
<keyword evidence="13 16" id="KW-0472">Membrane</keyword>
<reference evidence="20" key="2">
    <citation type="journal article" date="2017" name="Genome Announc.">
        <title>Draft genome sequence of Paludibacter jiangxiensis NM7(T), a propionate-producing fermentative bacterium.</title>
        <authorList>
            <person name="Qiu Y.-L."/>
            <person name="Tourlousse D.M."/>
            <person name="Matsuura N."/>
            <person name="Ohashi A."/>
            <person name="Sekiguchi Y."/>
        </authorList>
    </citation>
    <scope>NUCLEOTIDE SEQUENCE [LARGE SCALE GENOMIC DNA]</scope>
    <source>
        <strain evidence="20">NM7</strain>
    </source>
</reference>
<dbReference type="Pfam" id="PF13614">
    <property type="entry name" value="AAA_31"/>
    <property type="match status" value="1"/>
</dbReference>
<keyword evidence="12 16" id="KW-1133">Transmembrane helix</keyword>
<dbReference type="NCBIfam" id="TIGR01007">
    <property type="entry name" value="eps_fam"/>
    <property type="match status" value="1"/>
</dbReference>
<dbReference type="GO" id="GO:0005886">
    <property type="term" value="C:plasma membrane"/>
    <property type="evidence" value="ECO:0007669"/>
    <property type="project" value="UniProtKB-SubCell"/>
</dbReference>
<evidence type="ECO:0000256" key="5">
    <source>
        <dbReference type="ARBA" id="ARBA00022475"/>
    </source>
</evidence>
<evidence type="ECO:0000256" key="16">
    <source>
        <dbReference type="SAM" id="Phobius"/>
    </source>
</evidence>
<comment type="subcellular location">
    <subcellularLocation>
        <location evidence="1">Cell inner membrane</location>
        <topology evidence="1">Multi-pass membrane protein</topology>
    </subcellularLocation>
</comment>
<keyword evidence="5" id="KW-1003">Cell membrane</keyword>
<keyword evidence="9" id="KW-0547">Nucleotide-binding</keyword>
<comment type="caution">
    <text evidence="19">The sequence shown here is derived from an EMBL/GenBank/DDBJ whole genome shotgun (WGS) entry which is preliminary data.</text>
</comment>
<dbReference type="EMBL" id="BDCR01000003">
    <property type="protein sequence ID" value="GAT63248.1"/>
    <property type="molecule type" value="Genomic_DNA"/>
</dbReference>
<evidence type="ECO:0000313" key="20">
    <source>
        <dbReference type="Proteomes" id="UP000076586"/>
    </source>
</evidence>
<proteinExistence type="inferred from homology"/>
<dbReference type="Pfam" id="PF02706">
    <property type="entry name" value="Wzz"/>
    <property type="match status" value="1"/>
</dbReference>
<dbReference type="InterPro" id="IPR003856">
    <property type="entry name" value="LPS_length_determ_N"/>
</dbReference>
<evidence type="ECO:0000256" key="1">
    <source>
        <dbReference type="ARBA" id="ARBA00004429"/>
    </source>
</evidence>
<comment type="catalytic activity">
    <reaction evidence="15">
        <text>L-tyrosyl-[protein] + ATP = O-phospho-L-tyrosyl-[protein] + ADP + H(+)</text>
        <dbReference type="Rhea" id="RHEA:10596"/>
        <dbReference type="Rhea" id="RHEA-COMP:10136"/>
        <dbReference type="Rhea" id="RHEA-COMP:20101"/>
        <dbReference type="ChEBI" id="CHEBI:15378"/>
        <dbReference type="ChEBI" id="CHEBI:30616"/>
        <dbReference type="ChEBI" id="CHEBI:46858"/>
        <dbReference type="ChEBI" id="CHEBI:61978"/>
        <dbReference type="ChEBI" id="CHEBI:456216"/>
        <dbReference type="EC" id="2.7.10.2"/>
    </reaction>
</comment>
<feature type="domain" description="AAA" evidence="18">
    <location>
        <begin position="587"/>
        <end position="709"/>
    </location>
</feature>
<evidence type="ECO:0000259" key="18">
    <source>
        <dbReference type="Pfam" id="PF13614"/>
    </source>
</evidence>
<evidence type="ECO:0000256" key="4">
    <source>
        <dbReference type="ARBA" id="ARBA00011903"/>
    </source>
</evidence>
<dbReference type="InterPro" id="IPR025669">
    <property type="entry name" value="AAA_dom"/>
</dbReference>
<organism evidence="19 20">
    <name type="scientific">Paludibacter jiangxiensis</name>
    <dbReference type="NCBI Taxonomy" id="681398"/>
    <lineage>
        <taxon>Bacteria</taxon>
        <taxon>Pseudomonadati</taxon>
        <taxon>Bacteroidota</taxon>
        <taxon>Bacteroidia</taxon>
        <taxon>Bacteroidales</taxon>
        <taxon>Paludibacteraceae</taxon>
        <taxon>Paludibacter</taxon>
    </lineage>
</organism>
<comment type="similarity">
    <text evidence="2">Belongs to the CpsD/CapB family.</text>
</comment>
<protein>
    <recommendedName>
        <fullName evidence="4">non-specific protein-tyrosine kinase</fullName>
        <ecNumber evidence="4">2.7.10.2</ecNumber>
    </recommendedName>
</protein>
<keyword evidence="6" id="KW-0997">Cell inner membrane</keyword>
<evidence type="ECO:0000256" key="13">
    <source>
        <dbReference type="ARBA" id="ARBA00023136"/>
    </source>
</evidence>
<sequence length="798" mass="90804">MENYSDLFEQEFQEKPINWRDVFERFVVYWKWIVASAILFLIAGYIYTRTQIDTYEFNASMLVIDQSKNGQMNEMSMLKQLDAMGIGGNTPSMVNDEQQVLCSTELMKRVVNQLELHTSYTGKHFLKQEDLYTDSPLHLKTDYKILSQLDIDESIELKVTPSGDGSLSVDGSYGNQTFNQEIKHLPATIQTPLGAMTLELRPGKAIPETEIDIVISNPTTIAQDLCKNALQSDIGKQADVIQLTLTSTNIRKGKDILQALVEIYNKDAVEQVNRSAVNTATFIDTRLKLLTGDLTNVEKDVESYKQANHMTDLDADAQVYLQQGTAYDQQRNEAEIQLHLAKYVEQFIHDPANETALIPNLGLTDVGLVAVIQKYNELVIARDRIRRSSSDDNPSLKTLNQQIQTARRAIQVSIGNSRKGLQISNGDLNSKYSQLKARLNQLPRQEREFLEIKRQQQVKESLYLFLLQKREEASLNMAVTVPKGRMLNAPDKATHKSPRTNMILFVFLLMGIAFPILIIYFRDLLNSSIRDSKEVEKLTSLPVITELGHNDDDSSLIDHTSQSNTNAELFRLLRTKLQFALDYPSEKVIIVTSTEPGEGKTFVSINLALSLSLTDKKILLIGMDLRKPQLAKYFNIIKQDGISAYLSGHESDYKNLIHQTAAYPHLDILPAGQIPPNPNELMMKDRLDTLVEELKKAYDYIVFDTAPVGAVSDTLLLNRLTHATLYVCRAGYSDKRNIELVNRLHQEKNLNHLYLVVNDVNIDHRRYSYRKGYSYGYGKYYGHKKEKKDAKRFPFLKN</sequence>
<dbReference type="InterPro" id="IPR005702">
    <property type="entry name" value="Wzc-like_C"/>
</dbReference>
<evidence type="ECO:0000256" key="10">
    <source>
        <dbReference type="ARBA" id="ARBA00022777"/>
    </source>
</evidence>
<dbReference type="STRING" id="681398.PJIAN_3565"/>
<dbReference type="FunFam" id="3.40.50.300:FF:000527">
    <property type="entry name" value="Tyrosine-protein kinase etk"/>
    <property type="match status" value="1"/>
</dbReference>
<evidence type="ECO:0000256" key="3">
    <source>
        <dbReference type="ARBA" id="ARBA00008883"/>
    </source>
</evidence>
<dbReference type="Proteomes" id="UP000076586">
    <property type="component" value="Unassembled WGS sequence"/>
</dbReference>
<keyword evidence="10" id="KW-0418">Kinase</keyword>
<evidence type="ECO:0000259" key="17">
    <source>
        <dbReference type="Pfam" id="PF02706"/>
    </source>
</evidence>
<evidence type="ECO:0000256" key="6">
    <source>
        <dbReference type="ARBA" id="ARBA00022519"/>
    </source>
</evidence>
<keyword evidence="14" id="KW-0829">Tyrosine-protein kinase</keyword>
<dbReference type="RefSeq" id="WP_068704243.1">
    <property type="nucleotide sequence ID" value="NZ_BDCR01000003.1"/>
</dbReference>
<comment type="similarity">
    <text evidence="3">Belongs to the etk/wzc family.</text>
</comment>
<feature type="transmembrane region" description="Helical" evidence="16">
    <location>
        <begin position="502"/>
        <end position="521"/>
    </location>
</feature>
<evidence type="ECO:0000256" key="11">
    <source>
        <dbReference type="ARBA" id="ARBA00022840"/>
    </source>
</evidence>
<dbReference type="PANTHER" id="PTHR32309:SF13">
    <property type="entry name" value="FERRIC ENTEROBACTIN TRANSPORT PROTEIN FEPE"/>
    <property type="match status" value="1"/>
</dbReference>
<dbReference type="InterPro" id="IPR027417">
    <property type="entry name" value="P-loop_NTPase"/>
</dbReference>
<dbReference type="CDD" id="cd05387">
    <property type="entry name" value="BY-kinase"/>
    <property type="match status" value="1"/>
</dbReference>
<dbReference type="EC" id="2.7.10.2" evidence="4"/>
<gene>
    <name evidence="19" type="ORF">PJIAN_3565</name>
</gene>
<keyword evidence="11" id="KW-0067">ATP-binding</keyword>
<reference evidence="20" key="1">
    <citation type="submission" date="2016-04" db="EMBL/GenBank/DDBJ databases">
        <title>Draft genome sequence of Paludibacter jiangxiensis strain NM7.</title>
        <authorList>
            <person name="Qiu Y."/>
            <person name="Matsuura N."/>
            <person name="Ohashi A."/>
            <person name="Tourlousse M.D."/>
            <person name="Sekiguchi Y."/>
        </authorList>
    </citation>
    <scope>NUCLEOTIDE SEQUENCE [LARGE SCALE GENOMIC DNA]</scope>
    <source>
        <strain evidence="20">NM7</strain>
    </source>
</reference>
<dbReference type="InterPro" id="IPR050445">
    <property type="entry name" value="Bact_polysacc_biosynth/exp"/>
</dbReference>
<keyword evidence="7" id="KW-0808">Transferase</keyword>
<evidence type="ECO:0000256" key="2">
    <source>
        <dbReference type="ARBA" id="ARBA00007316"/>
    </source>
</evidence>
<dbReference type="GO" id="GO:0005524">
    <property type="term" value="F:ATP binding"/>
    <property type="evidence" value="ECO:0007669"/>
    <property type="project" value="UniProtKB-KW"/>
</dbReference>
<keyword evidence="8 16" id="KW-0812">Transmembrane</keyword>
<dbReference type="SUPFAM" id="SSF52540">
    <property type="entry name" value="P-loop containing nucleoside triphosphate hydrolases"/>
    <property type="match status" value="1"/>
</dbReference>
<evidence type="ECO:0000256" key="8">
    <source>
        <dbReference type="ARBA" id="ARBA00022692"/>
    </source>
</evidence>
<evidence type="ECO:0000313" key="19">
    <source>
        <dbReference type="EMBL" id="GAT63248.1"/>
    </source>
</evidence>
<dbReference type="AlphaFoldDB" id="A0A171A3A6"/>
<keyword evidence="20" id="KW-1185">Reference proteome</keyword>